<organism evidence="2 3">
    <name type="scientific">Cannabis sativa</name>
    <name type="common">Hemp</name>
    <name type="synonym">Marijuana</name>
    <dbReference type="NCBI Taxonomy" id="3483"/>
    <lineage>
        <taxon>Eukaryota</taxon>
        <taxon>Viridiplantae</taxon>
        <taxon>Streptophyta</taxon>
        <taxon>Embryophyta</taxon>
        <taxon>Tracheophyta</taxon>
        <taxon>Spermatophyta</taxon>
        <taxon>Magnoliopsida</taxon>
        <taxon>eudicotyledons</taxon>
        <taxon>Gunneridae</taxon>
        <taxon>Pentapetalae</taxon>
        <taxon>rosids</taxon>
        <taxon>fabids</taxon>
        <taxon>Rosales</taxon>
        <taxon>Cannabaceae</taxon>
        <taxon>Cannabis</taxon>
    </lineage>
</organism>
<sequence length="80" mass="8833">ITPIPSSSIPLSHPISDPITLFLGTATTAHHKPASSNTRSRGIHQRQLPSSFLKNLSSSSSPSNTSFRFFCHHCSHRFNY</sequence>
<feature type="region of interest" description="Disordered" evidence="1">
    <location>
        <begin position="28"/>
        <end position="64"/>
    </location>
</feature>
<protein>
    <submittedName>
        <fullName evidence="2">Uncharacterized protein</fullName>
    </submittedName>
</protein>
<dbReference type="EMBL" id="JAATIQ010000029">
    <property type="protein sequence ID" value="KAF4398165.1"/>
    <property type="molecule type" value="Genomic_DNA"/>
</dbReference>
<dbReference type="Proteomes" id="UP000583929">
    <property type="component" value="Unassembled WGS sequence"/>
</dbReference>
<comment type="caution">
    <text evidence="2">The sequence shown here is derived from an EMBL/GenBank/DDBJ whole genome shotgun (WGS) entry which is preliminary data.</text>
</comment>
<evidence type="ECO:0000313" key="2">
    <source>
        <dbReference type="EMBL" id="KAF4398165.1"/>
    </source>
</evidence>
<reference evidence="2 3" key="1">
    <citation type="journal article" date="2020" name="bioRxiv">
        <title>Sequence and annotation of 42 cannabis genomes reveals extensive copy number variation in cannabinoid synthesis and pathogen resistance genes.</title>
        <authorList>
            <person name="Mckernan K.J."/>
            <person name="Helbert Y."/>
            <person name="Kane L.T."/>
            <person name="Ebling H."/>
            <person name="Zhang L."/>
            <person name="Liu B."/>
            <person name="Eaton Z."/>
            <person name="Mclaughlin S."/>
            <person name="Kingan S."/>
            <person name="Baybayan P."/>
            <person name="Concepcion G."/>
            <person name="Jordan M."/>
            <person name="Riva A."/>
            <person name="Barbazuk W."/>
            <person name="Harkins T."/>
        </authorList>
    </citation>
    <scope>NUCLEOTIDE SEQUENCE [LARGE SCALE GENOMIC DNA]</scope>
    <source>
        <strain evidence="3">cv. Jamaican Lion 4</strain>
        <tissue evidence="2">Leaf</tissue>
    </source>
</reference>
<evidence type="ECO:0000256" key="1">
    <source>
        <dbReference type="SAM" id="MobiDB-lite"/>
    </source>
</evidence>
<feature type="non-terminal residue" evidence="2">
    <location>
        <position position="1"/>
    </location>
</feature>
<keyword evidence="3" id="KW-1185">Reference proteome</keyword>
<gene>
    <name evidence="2" type="ORF">G4B88_019886</name>
</gene>
<proteinExistence type="predicted"/>
<evidence type="ECO:0000313" key="3">
    <source>
        <dbReference type="Proteomes" id="UP000583929"/>
    </source>
</evidence>
<dbReference type="AlphaFoldDB" id="A0A7J6HT48"/>
<feature type="compositionally biased region" description="Low complexity" evidence="1">
    <location>
        <begin position="49"/>
        <end position="64"/>
    </location>
</feature>
<name>A0A7J6HT48_CANSA</name>
<accession>A0A7J6HT48</accession>